<evidence type="ECO:0000313" key="1">
    <source>
        <dbReference type="EMBL" id="CAH1800469.1"/>
    </source>
</evidence>
<organism evidence="1 2">
    <name type="scientific">Owenia fusiformis</name>
    <name type="common">Polychaete worm</name>
    <dbReference type="NCBI Taxonomy" id="6347"/>
    <lineage>
        <taxon>Eukaryota</taxon>
        <taxon>Metazoa</taxon>
        <taxon>Spiralia</taxon>
        <taxon>Lophotrochozoa</taxon>
        <taxon>Annelida</taxon>
        <taxon>Polychaeta</taxon>
        <taxon>Sedentaria</taxon>
        <taxon>Canalipalpata</taxon>
        <taxon>Sabellida</taxon>
        <taxon>Oweniida</taxon>
        <taxon>Oweniidae</taxon>
        <taxon>Owenia</taxon>
    </lineage>
</organism>
<proteinExistence type="predicted"/>
<sequence>SIGRGKHVFLKDQQITLKVCSNLHVWFNMGLTEWYFLPIFFVHSFVANAEKISEMNQDFCIFSNELFSSNVSFMVQCKQRLEVVSYFRNKDQWECDVLGSLITINENVKILQTLNC</sequence>
<feature type="non-terminal residue" evidence="1">
    <location>
        <position position="1"/>
    </location>
</feature>
<protein>
    <submittedName>
        <fullName evidence="1">Uncharacterized protein</fullName>
    </submittedName>
</protein>
<dbReference type="Proteomes" id="UP000749559">
    <property type="component" value="Unassembled WGS sequence"/>
</dbReference>
<dbReference type="AlphaFoldDB" id="A0A8J1YBF6"/>
<comment type="caution">
    <text evidence="1">The sequence shown here is derived from an EMBL/GenBank/DDBJ whole genome shotgun (WGS) entry which is preliminary data.</text>
</comment>
<gene>
    <name evidence="1" type="ORF">OFUS_LOCUS24349</name>
</gene>
<reference evidence="1" key="1">
    <citation type="submission" date="2022-03" db="EMBL/GenBank/DDBJ databases">
        <authorList>
            <person name="Martin C."/>
        </authorList>
    </citation>
    <scope>NUCLEOTIDE SEQUENCE</scope>
</reference>
<keyword evidence="2" id="KW-1185">Reference proteome</keyword>
<name>A0A8J1YBF6_OWEFU</name>
<accession>A0A8J1YBF6</accession>
<evidence type="ECO:0000313" key="2">
    <source>
        <dbReference type="Proteomes" id="UP000749559"/>
    </source>
</evidence>
<dbReference type="EMBL" id="CAIIXF020000012">
    <property type="protein sequence ID" value="CAH1800469.1"/>
    <property type="molecule type" value="Genomic_DNA"/>
</dbReference>